<dbReference type="AlphaFoldDB" id="A0A7V7PR37"/>
<evidence type="ECO:0000259" key="7">
    <source>
        <dbReference type="Pfam" id="PF07167"/>
    </source>
</evidence>
<evidence type="ECO:0000256" key="5">
    <source>
        <dbReference type="SAM" id="MobiDB-lite"/>
    </source>
</evidence>
<dbReference type="GO" id="GO:0005737">
    <property type="term" value="C:cytoplasm"/>
    <property type="evidence" value="ECO:0007669"/>
    <property type="project" value="UniProtKB-SubCell"/>
</dbReference>
<keyword evidence="2" id="KW-0963">Cytoplasm</keyword>
<dbReference type="NCBIfam" id="TIGR01838">
    <property type="entry name" value="PHA_synth_I"/>
    <property type="match status" value="1"/>
</dbReference>
<dbReference type="EMBL" id="VZDO01000004">
    <property type="protein sequence ID" value="KAB0680903.1"/>
    <property type="molecule type" value="Genomic_DNA"/>
</dbReference>
<feature type="domain" description="AB hydrolase-1" evidence="6">
    <location>
        <begin position="292"/>
        <end position="533"/>
    </location>
</feature>
<dbReference type="InterPro" id="IPR010941">
    <property type="entry name" value="PhaC_N"/>
</dbReference>
<dbReference type="InterPro" id="IPR000073">
    <property type="entry name" value="AB_hydrolase_1"/>
</dbReference>
<dbReference type="InterPro" id="IPR029058">
    <property type="entry name" value="AB_hydrolase_fold"/>
</dbReference>
<comment type="subcellular location">
    <subcellularLocation>
        <location evidence="1">Cytoplasm</location>
    </subcellularLocation>
</comment>
<dbReference type="PANTHER" id="PTHR36837">
    <property type="entry name" value="POLY(3-HYDROXYALKANOATE) POLYMERASE SUBUNIT PHAC"/>
    <property type="match status" value="1"/>
</dbReference>
<dbReference type="InterPro" id="IPR010963">
    <property type="entry name" value="PHA_synth_I"/>
</dbReference>
<keyword evidence="3" id="KW-0808">Transferase</keyword>
<reference evidence="8 9" key="1">
    <citation type="submission" date="2019-09" db="EMBL/GenBank/DDBJ databases">
        <title>YIM 132180 draft genome.</title>
        <authorList>
            <person name="Zhang K."/>
        </authorList>
    </citation>
    <scope>NUCLEOTIDE SEQUENCE [LARGE SCALE GENOMIC DNA]</scope>
    <source>
        <strain evidence="8 9">YIM 132180</strain>
    </source>
</reference>
<keyword evidence="4" id="KW-0012">Acyltransferase</keyword>
<accession>A0A7V7PR37</accession>
<dbReference type="GO" id="GO:0042619">
    <property type="term" value="P:poly-hydroxybutyrate biosynthetic process"/>
    <property type="evidence" value="ECO:0007669"/>
    <property type="project" value="InterPro"/>
</dbReference>
<dbReference type="RefSeq" id="WP_150969069.1">
    <property type="nucleotide sequence ID" value="NZ_VZDO01000004.1"/>
</dbReference>
<evidence type="ECO:0000313" key="8">
    <source>
        <dbReference type="EMBL" id="KAB0680903.1"/>
    </source>
</evidence>
<dbReference type="Pfam" id="PF07167">
    <property type="entry name" value="PhaC_N"/>
    <property type="match status" value="1"/>
</dbReference>
<keyword evidence="9" id="KW-1185">Reference proteome</keyword>
<name>A0A7V7PR37_9HYPH</name>
<organism evidence="8 9">
    <name type="scientific">Plantimonas leprariae</name>
    <dbReference type="NCBI Taxonomy" id="2615207"/>
    <lineage>
        <taxon>Bacteria</taxon>
        <taxon>Pseudomonadati</taxon>
        <taxon>Pseudomonadota</taxon>
        <taxon>Alphaproteobacteria</taxon>
        <taxon>Hyphomicrobiales</taxon>
        <taxon>Aurantimonadaceae</taxon>
        <taxon>Plantimonas</taxon>
    </lineage>
</organism>
<feature type="domain" description="Poly-beta-hydroxybutyrate polymerase N-terminal" evidence="7">
    <location>
        <begin position="119"/>
        <end position="290"/>
    </location>
</feature>
<protein>
    <submittedName>
        <fullName evidence="8">Class I poly(R)-hydroxyalkanoic acid synthase</fullName>
    </submittedName>
</protein>
<evidence type="ECO:0000256" key="3">
    <source>
        <dbReference type="ARBA" id="ARBA00022679"/>
    </source>
</evidence>
<dbReference type="Pfam" id="PF00561">
    <property type="entry name" value="Abhydrolase_1"/>
    <property type="match status" value="1"/>
</dbReference>
<dbReference type="Gene3D" id="3.40.50.1820">
    <property type="entry name" value="alpha/beta hydrolase"/>
    <property type="match status" value="1"/>
</dbReference>
<gene>
    <name evidence="8" type="primary">phaC</name>
    <name evidence="8" type="ORF">F6X38_07945</name>
</gene>
<dbReference type="GO" id="GO:0016746">
    <property type="term" value="F:acyltransferase activity"/>
    <property type="evidence" value="ECO:0007669"/>
    <property type="project" value="UniProtKB-KW"/>
</dbReference>
<feature type="region of interest" description="Disordered" evidence="5">
    <location>
        <begin position="1"/>
        <end position="22"/>
    </location>
</feature>
<proteinExistence type="predicted"/>
<evidence type="ECO:0000256" key="2">
    <source>
        <dbReference type="ARBA" id="ARBA00022490"/>
    </source>
</evidence>
<dbReference type="InterPro" id="IPR051321">
    <property type="entry name" value="PHA/PHB_synthase"/>
</dbReference>
<dbReference type="SUPFAM" id="SSF53474">
    <property type="entry name" value="alpha/beta-Hydrolases"/>
    <property type="match status" value="1"/>
</dbReference>
<evidence type="ECO:0000313" key="9">
    <source>
        <dbReference type="Proteomes" id="UP000432089"/>
    </source>
</evidence>
<sequence length="609" mass="67004">MSVEASGNGKATDGDGTARYAPADPEEFARNMARVVELAGKAASAWIAPRERGEAVDAGPITAADFFGTLSKVADFWLTDPRRLAEAQSNLIAGYFGAWSEALKPSDDAGSPAKQAISDKRFAHPEWTRNPFYDALRRFYLSAAAWADDLVVQAQNIDPHTRGKAAFYMRQLMHAASPSNFLLTNPELLQETMASNGANLVRGMAMFAEDMAAGNGTLRLRQVATAAFEVGRDMALTPGKVIAQTDVCQVIQYAASTETVLQRPLLIVPPWINKFYVLDLNPAKSFIRWAVEQGHTVFVLSWVNPDESHAAKDWRDYIHDGIVFGLDTIRQATGEAEVNAVSYCVGGTLLGAALAYLKSIGDERIRSATFLTTQIDFTHAGDLKVFVDEEQLASLADVMQAKGYLDGSRMAAAFNMLRAGDLIWPYFVNNYLRGKDPLPFDLLHWNADATRMPRANHLFYLRNCYLENRLSTGRMEIGGHTVDLSKVEIPVYNLATREDHIAPALSVYTGSRFLGSDVTFVVSGSGHIAGVVNPPDKQKYQFWTGPRPSAETPYEEWLLQASETKGSWWPHWQSWIAPLAGPQVPARTPGGETLHPIEDAPGSYVRVRS</sequence>
<dbReference type="PANTHER" id="PTHR36837:SF5">
    <property type="entry name" value="POLY-3-HYDROXYBUTYRATE SYNTHASE"/>
    <property type="match status" value="1"/>
</dbReference>
<comment type="caution">
    <text evidence="8">The sequence shown here is derived from an EMBL/GenBank/DDBJ whole genome shotgun (WGS) entry which is preliminary data.</text>
</comment>
<evidence type="ECO:0000256" key="4">
    <source>
        <dbReference type="ARBA" id="ARBA00023315"/>
    </source>
</evidence>
<evidence type="ECO:0000259" key="6">
    <source>
        <dbReference type="Pfam" id="PF00561"/>
    </source>
</evidence>
<dbReference type="Proteomes" id="UP000432089">
    <property type="component" value="Unassembled WGS sequence"/>
</dbReference>
<evidence type="ECO:0000256" key="1">
    <source>
        <dbReference type="ARBA" id="ARBA00004496"/>
    </source>
</evidence>